<dbReference type="Proteomes" id="UP000049979">
    <property type="component" value="Unassembled WGS sequence"/>
</dbReference>
<dbReference type="STRING" id="301302.ERS852420_02984"/>
<dbReference type="InterPro" id="IPR038417">
    <property type="entry name" value="Alpga-gal_N_sf"/>
</dbReference>
<gene>
    <name evidence="1" type="ORF">M72_25291</name>
</gene>
<organism evidence="1 2">
    <name type="scientific">Roseburia faecis</name>
    <dbReference type="NCBI Taxonomy" id="301302"/>
    <lineage>
        <taxon>Bacteria</taxon>
        <taxon>Bacillati</taxon>
        <taxon>Bacillota</taxon>
        <taxon>Clostridia</taxon>
        <taxon>Lachnospirales</taxon>
        <taxon>Lachnospiraceae</taxon>
        <taxon>Roseburia</taxon>
    </lineage>
</organism>
<dbReference type="OrthoDB" id="9758822at2"/>
<dbReference type="EMBL" id="CVRR01000010">
    <property type="protein sequence ID" value="CRL36015.1"/>
    <property type="molecule type" value="Genomic_DNA"/>
</dbReference>
<dbReference type="Gene3D" id="2.70.98.60">
    <property type="entry name" value="alpha-galactosidase from lactobacil brevis"/>
    <property type="match status" value="1"/>
</dbReference>
<evidence type="ECO:0008006" key="3">
    <source>
        <dbReference type="Google" id="ProtNLM"/>
    </source>
</evidence>
<evidence type="ECO:0000313" key="1">
    <source>
        <dbReference type="EMBL" id="CRL36015.1"/>
    </source>
</evidence>
<evidence type="ECO:0000313" key="2">
    <source>
        <dbReference type="Proteomes" id="UP000049979"/>
    </source>
</evidence>
<dbReference type="InterPro" id="IPR017853">
    <property type="entry name" value="GH"/>
</dbReference>
<name>A0A0M6WK33_9FIRM</name>
<reference evidence="2" key="1">
    <citation type="submission" date="2015-05" db="EMBL/GenBank/DDBJ databases">
        <authorList>
            <consortium name="Pathogen Informatics"/>
        </authorList>
    </citation>
    <scope>NUCLEOTIDE SEQUENCE [LARGE SCALE GENOMIC DNA]</scope>
    <source>
        <strain evidence="2">M72</strain>
    </source>
</reference>
<protein>
    <recommendedName>
        <fullName evidence="3">Alpha-galactosidase</fullName>
    </recommendedName>
</protein>
<dbReference type="SUPFAM" id="SSF51445">
    <property type="entry name" value="(Trans)glycosidases"/>
    <property type="match status" value="1"/>
</dbReference>
<dbReference type="RefSeq" id="WP_055067457.1">
    <property type="nucleotide sequence ID" value="NZ_CP173697.1"/>
</dbReference>
<accession>A0A0M6WK33</accession>
<dbReference type="Gene3D" id="3.20.20.70">
    <property type="entry name" value="Aldolase class I"/>
    <property type="match status" value="1"/>
</dbReference>
<dbReference type="InterPro" id="IPR013785">
    <property type="entry name" value="Aldolase_TIM"/>
</dbReference>
<dbReference type="AlphaFoldDB" id="A0A0M6WK33"/>
<sequence length="384" mass="44180">MEHAYWKQMIEIEENGIFLVFGITRNDQIKFLHFSSVPQAEDMSVQECRQEDECRMMDEGFPLVQLELAGYDRPYERHGNKYVVTSPGCYLKYENMQDTKNESGRMLQIRQKDPLTGVCVQTDIQFYDGVPVARFVNHVTNEGEEEQVLTYLSSFTCSGIKRDGNFLYIPHNGWQKELNWRRYSFEELGFPVTQTKSIRRSSKTIEVYNTGNWSTKEYLPMGFLSHPQSGAGLIWQIENNGSWHYEIADQNDHYVLNVSGPNEIQSHFSKVLRPGETFESVPAAVGAVRADISDAFSAITEYRRRIRRKNRDNDTLPVIFNDYMNCLWADPTTEKELPLIDAAAKAGCEYFVIDAGWYAKGIWWDSAKIVPVEACAWTMPCCPG</sequence>
<keyword evidence="2" id="KW-1185">Reference proteome</keyword>
<proteinExistence type="predicted"/>